<evidence type="ECO:0000259" key="3">
    <source>
        <dbReference type="Pfam" id="PF05569"/>
    </source>
</evidence>
<dbReference type="Proteomes" id="UP000052232">
    <property type="component" value="Unassembled WGS sequence"/>
</dbReference>
<feature type="coiled-coil region" evidence="1">
    <location>
        <begin position="474"/>
        <end position="523"/>
    </location>
</feature>
<dbReference type="PANTHER" id="PTHR34978">
    <property type="entry name" value="POSSIBLE SENSOR-TRANSDUCER PROTEIN BLAR"/>
    <property type="match status" value="1"/>
</dbReference>
<dbReference type="Pfam" id="PF05569">
    <property type="entry name" value="Peptidase_M56"/>
    <property type="match status" value="1"/>
</dbReference>
<feature type="domain" description="Peptidase M56" evidence="3">
    <location>
        <begin position="6"/>
        <end position="267"/>
    </location>
</feature>
<evidence type="ECO:0000256" key="2">
    <source>
        <dbReference type="SAM" id="Phobius"/>
    </source>
</evidence>
<keyword evidence="5" id="KW-1185">Reference proteome</keyword>
<feature type="transmembrane region" description="Helical" evidence="2">
    <location>
        <begin position="29"/>
        <end position="48"/>
    </location>
</feature>
<dbReference type="EMBL" id="JACT01000002">
    <property type="protein sequence ID" value="KMS55829.1"/>
    <property type="molecule type" value="Genomic_DNA"/>
</dbReference>
<gene>
    <name evidence="4" type="ORF">V473_14015</name>
</gene>
<dbReference type="PANTHER" id="PTHR34978:SF3">
    <property type="entry name" value="SLR0241 PROTEIN"/>
    <property type="match status" value="1"/>
</dbReference>
<keyword evidence="2" id="KW-1133">Transmembrane helix</keyword>
<accession>A0A0J7XW53</accession>
<keyword evidence="1" id="KW-0175">Coiled coil</keyword>
<sequence>MSVWLAETLIATTLLMALVMMLRRPVARWLGAGAAYWLWALPLARMLLPALPRDVDPSPLHVAVDQAGLPDLLTVAPAASVASSAPSFPWLEIGIGMWFVGLLAFLAVQAVGYGRFRRHMLDGATPIGEEGRIRLITSPHASGPLAFGVLRPYIVLPADFALRYDAQEQDMAIAHERAHHERGDLAANMIALLLLAVHWCNPVAWIAYRAYRADQETACDARVLSLYGRDQAHAYGRAILKAAGGRQFAGACHLTRITTLKGRLKMLSNHDVSLQRISWGMAAVAVVTAAGLALTASGSRAAQQMAAITDKVEGADFAKLSNLVSQPVAATVPTLAEGAAIPAVPAVPAASAADDAWPSPAPMAPPAPIVPAADMIAPVPPAPPVPPVVRNEKGRMTVTHADGRVETHRIPTEADIARMVPVVDVREGCDGGRDATTRRESVDANGRRHIRVRICNAAIERAAQRSADMAGMQADRAARQADIAEARAERAARRSEQAADLQADRAERQADIAEARAERAARSDHVAALNGLRTARGQIARNTSMPAYARAQALREIDQSIAELRNDQP</sequence>
<proteinExistence type="predicted"/>
<feature type="transmembrane region" description="Helical" evidence="2">
    <location>
        <begin position="277"/>
        <end position="296"/>
    </location>
</feature>
<evidence type="ECO:0000313" key="5">
    <source>
        <dbReference type="Proteomes" id="UP000052232"/>
    </source>
</evidence>
<evidence type="ECO:0000256" key="1">
    <source>
        <dbReference type="SAM" id="Coils"/>
    </source>
</evidence>
<dbReference type="PATRIC" id="fig|1420583.3.peg.2611"/>
<evidence type="ECO:0000313" key="4">
    <source>
        <dbReference type="EMBL" id="KMS55829.1"/>
    </source>
</evidence>
<feature type="transmembrane region" description="Helical" evidence="2">
    <location>
        <begin position="6"/>
        <end position="22"/>
    </location>
</feature>
<dbReference type="STRING" id="1420583.V473_14015"/>
<feature type="transmembrane region" description="Helical" evidence="2">
    <location>
        <begin position="93"/>
        <end position="113"/>
    </location>
</feature>
<protein>
    <submittedName>
        <fullName evidence="4">Energy transducer TonB</fullName>
    </submittedName>
</protein>
<dbReference type="InterPro" id="IPR052173">
    <property type="entry name" value="Beta-lactam_resp_regulator"/>
</dbReference>
<dbReference type="AlphaFoldDB" id="A0A0J7XW53"/>
<dbReference type="CDD" id="cd07341">
    <property type="entry name" value="M56_BlaR1_MecR1_like"/>
    <property type="match status" value="1"/>
</dbReference>
<keyword evidence="2" id="KW-0812">Transmembrane</keyword>
<organism evidence="4 5">
    <name type="scientific">Sphingobium cupriresistens LL01</name>
    <dbReference type="NCBI Taxonomy" id="1420583"/>
    <lineage>
        <taxon>Bacteria</taxon>
        <taxon>Pseudomonadati</taxon>
        <taxon>Pseudomonadota</taxon>
        <taxon>Alphaproteobacteria</taxon>
        <taxon>Sphingomonadales</taxon>
        <taxon>Sphingomonadaceae</taxon>
        <taxon>Sphingobium</taxon>
    </lineage>
</organism>
<feature type="transmembrane region" description="Helical" evidence="2">
    <location>
        <begin position="185"/>
        <end position="208"/>
    </location>
</feature>
<name>A0A0J7XW53_9SPHN</name>
<keyword evidence="2" id="KW-0472">Membrane</keyword>
<dbReference type="RefSeq" id="WP_066604502.1">
    <property type="nucleotide sequence ID" value="NZ_KQ130434.1"/>
</dbReference>
<reference evidence="4 5" key="1">
    <citation type="journal article" date="2015" name="G3 (Bethesda)">
        <title>Insights into Ongoing Evolution of the Hexachlorocyclohexane Catabolic Pathway from Comparative Genomics of Ten Sphingomonadaceae Strains.</title>
        <authorList>
            <person name="Pearce S.L."/>
            <person name="Oakeshott J.G."/>
            <person name="Pandey G."/>
        </authorList>
    </citation>
    <scope>NUCLEOTIDE SEQUENCE [LARGE SCALE GENOMIC DNA]</scope>
    <source>
        <strain evidence="4 5">LL01</strain>
    </source>
</reference>
<dbReference type="InterPro" id="IPR008756">
    <property type="entry name" value="Peptidase_M56"/>
</dbReference>
<comment type="caution">
    <text evidence="4">The sequence shown here is derived from an EMBL/GenBank/DDBJ whole genome shotgun (WGS) entry which is preliminary data.</text>
</comment>